<comment type="similarity">
    <text evidence="2">Belongs to the VKOR family.</text>
</comment>
<dbReference type="GO" id="GO:0016020">
    <property type="term" value="C:membrane"/>
    <property type="evidence" value="ECO:0007669"/>
    <property type="project" value="UniProtKB-SubCell"/>
</dbReference>
<protein>
    <submittedName>
        <fullName evidence="12">Integral membrane protein</fullName>
    </submittedName>
</protein>
<comment type="subcellular location">
    <subcellularLocation>
        <location evidence="1">Membrane</location>
        <topology evidence="1">Multi-pass membrane protein</topology>
    </subcellularLocation>
</comment>
<dbReference type="eggNOG" id="COG4243">
    <property type="taxonomic scope" value="Bacteria"/>
</dbReference>
<feature type="transmembrane region" description="Helical" evidence="10">
    <location>
        <begin position="193"/>
        <end position="212"/>
    </location>
</feature>
<organism evidence="12 13">
    <name type="scientific">Paenarthrobacter aurescens (strain TC1)</name>
    <dbReference type="NCBI Taxonomy" id="290340"/>
    <lineage>
        <taxon>Bacteria</taxon>
        <taxon>Bacillati</taxon>
        <taxon>Actinomycetota</taxon>
        <taxon>Actinomycetes</taxon>
        <taxon>Micrococcales</taxon>
        <taxon>Micrococcaceae</taxon>
        <taxon>Paenarthrobacter</taxon>
    </lineage>
</organism>
<dbReference type="STRING" id="290340.AAur_2370"/>
<evidence type="ECO:0000256" key="5">
    <source>
        <dbReference type="ARBA" id="ARBA00022989"/>
    </source>
</evidence>
<feature type="domain" description="Vitamin K epoxide reductase" evidence="11">
    <location>
        <begin position="103"/>
        <end position="244"/>
    </location>
</feature>
<dbReference type="GO" id="GO:0016491">
    <property type="term" value="F:oxidoreductase activity"/>
    <property type="evidence" value="ECO:0007669"/>
    <property type="project" value="UniProtKB-KW"/>
</dbReference>
<evidence type="ECO:0000256" key="4">
    <source>
        <dbReference type="ARBA" id="ARBA00022719"/>
    </source>
</evidence>
<evidence type="ECO:0000256" key="7">
    <source>
        <dbReference type="ARBA" id="ARBA00023136"/>
    </source>
</evidence>
<dbReference type="InterPro" id="IPR038354">
    <property type="entry name" value="VKOR_sf"/>
</dbReference>
<evidence type="ECO:0000256" key="3">
    <source>
        <dbReference type="ARBA" id="ARBA00022692"/>
    </source>
</evidence>
<dbReference type="InterPro" id="IPR012932">
    <property type="entry name" value="VKOR"/>
</dbReference>
<keyword evidence="4" id="KW-0874">Quinone</keyword>
<keyword evidence="13" id="KW-1185">Reference proteome</keyword>
<dbReference type="InterPro" id="IPR041714">
    <property type="entry name" value="VKOR_Actinobacteria"/>
</dbReference>
<dbReference type="Pfam" id="PF07884">
    <property type="entry name" value="VKOR"/>
    <property type="match status" value="1"/>
</dbReference>
<evidence type="ECO:0000313" key="12">
    <source>
        <dbReference type="EMBL" id="ABM09467.1"/>
    </source>
</evidence>
<evidence type="ECO:0000256" key="2">
    <source>
        <dbReference type="ARBA" id="ARBA00006214"/>
    </source>
</evidence>
<sequence>MGTKSPDRNSNVDRLPAMFILSHPRTFAGKAAVSWSSRASWGRRPAFGVTILPRALPGLPGQSLKRTTSAMPSTARENLAKQAANPMEDVSTQPDSLPSTVRDKPFAWLLLITGVVGWLASGALVLEKLEVLKDPNHVTVCDVNPFISCGEVMQTPQSSVFGFPNMFIGIVAFAVIITTAMGILAGAKYSRGYWLGLQTGVTLGFAFVVWLWSQALYVIHVLCPFCMVVWAAMIPLFVWVTIRNITSGVIKSPPALVKLLSGSGWIIVALLYVAVITTIFFSFMHLFVPSTA</sequence>
<dbReference type="GO" id="GO:0048038">
    <property type="term" value="F:quinone binding"/>
    <property type="evidence" value="ECO:0007669"/>
    <property type="project" value="UniProtKB-KW"/>
</dbReference>
<accession>A1R792</accession>
<dbReference type="PANTHER" id="PTHR34573">
    <property type="entry name" value="VKC DOMAIN-CONTAINING PROTEIN"/>
    <property type="match status" value="1"/>
</dbReference>
<dbReference type="HOGENOM" id="CLU_082938_1_1_11"/>
<evidence type="ECO:0000256" key="9">
    <source>
        <dbReference type="ARBA" id="ARBA00023284"/>
    </source>
</evidence>
<reference evidence="12 13" key="1">
    <citation type="journal article" date="2006" name="PLoS Genet.">
        <title>Secrets of soil survival revealed by the genome sequence of Arthrobacter aurescens TC1.</title>
        <authorList>
            <person name="Mongodin E.F."/>
            <person name="Shapir N."/>
            <person name="Daugherty S.C."/>
            <person name="DeBoy R.T."/>
            <person name="Emerson J.B."/>
            <person name="Shvartzbeyn A."/>
            <person name="Radune D."/>
            <person name="Vamathevan J."/>
            <person name="Riggs F."/>
            <person name="Grinberg V."/>
            <person name="Khouri H."/>
            <person name="Wackett L.P."/>
            <person name="Nelson K.E."/>
            <person name="Sadowsky M.J."/>
        </authorList>
    </citation>
    <scope>NUCLEOTIDE SEQUENCE [LARGE SCALE GENOMIC DNA]</scope>
    <source>
        <strain evidence="12 13">TC1</strain>
    </source>
</reference>
<proteinExistence type="inferred from homology"/>
<evidence type="ECO:0000313" key="13">
    <source>
        <dbReference type="Proteomes" id="UP000000637"/>
    </source>
</evidence>
<feature type="transmembrane region" description="Helical" evidence="10">
    <location>
        <begin position="106"/>
        <end position="126"/>
    </location>
</feature>
<keyword evidence="5 10" id="KW-1133">Transmembrane helix</keyword>
<keyword evidence="8" id="KW-1015">Disulfide bond</keyword>
<keyword evidence="6" id="KW-0560">Oxidoreductase</keyword>
<feature type="transmembrane region" description="Helical" evidence="10">
    <location>
        <begin position="166"/>
        <end position="186"/>
    </location>
</feature>
<dbReference type="EMBL" id="CP000474">
    <property type="protein sequence ID" value="ABM09467.1"/>
    <property type="molecule type" value="Genomic_DNA"/>
</dbReference>
<name>A1R792_PAEAT</name>
<dbReference type="Proteomes" id="UP000000637">
    <property type="component" value="Chromosome"/>
</dbReference>
<evidence type="ECO:0000256" key="6">
    <source>
        <dbReference type="ARBA" id="ARBA00023002"/>
    </source>
</evidence>
<feature type="transmembrane region" description="Helical" evidence="10">
    <location>
        <begin position="218"/>
        <end position="242"/>
    </location>
</feature>
<dbReference type="PANTHER" id="PTHR34573:SF1">
    <property type="entry name" value="VITAMIN K EPOXIDE REDUCTASE DOMAIN-CONTAINING PROTEIN"/>
    <property type="match status" value="1"/>
</dbReference>
<dbReference type="CDD" id="cd12922">
    <property type="entry name" value="VKOR_5"/>
    <property type="match status" value="1"/>
</dbReference>
<evidence type="ECO:0000256" key="10">
    <source>
        <dbReference type="SAM" id="Phobius"/>
    </source>
</evidence>
<evidence type="ECO:0000259" key="11">
    <source>
        <dbReference type="SMART" id="SM00756"/>
    </source>
</evidence>
<keyword evidence="3 10" id="KW-0812">Transmembrane</keyword>
<dbReference type="KEGG" id="aau:AAur_2370"/>
<dbReference type="Gene3D" id="1.20.1440.130">
    <property type="entry name" value="VKOR domain"/>
    <property type="match status" value="1"/>
</dbReference>
<evidence type="ECO:0000256" key="8">
    <source>
        <dbReference type="ARBA" id="ARBA00023157"/>
    </source>
</evidence>
<keyword evidence="9" id="KW-0676">Redox-active center</keyword>
<evidence type="ECO:0000256" key="1">
    <source>
        <dbReference type="ARBA" id="ARBA00004141"/>
    </source>
</evidence>
<dbReference type="AlphaFoldDB" id="A1R792"/>
<gene>
    <name evidence="12" type="ordered locus">AAur_2370</name>
</gene>
<feature type="transmembrane region" description="Helical" evidence="10">
    <location>
        <begin position="263"/>
        <end position="288"/>
    </location>
</feature>
<dbReference type="SMART" id="SM00756">
    <property type="entry name" value="VKc"/>
    <property type="match status" value="1"/>
</dbReference>
<keyword evidence="7 10" id="KW-0472">Membrane</keyword>